<dbReference type="eggNOG" id="KOG2450">
    <property type="taxonomic scope" value="Eukaryota"/>
</dbReference>
<dbReference type="EMBL" id="GL349441">
    <property type="protein sequence ID" value="KNC56340.1"/>
    <property type="molecule type" value="Genomic_DNA"/>
</dbReference>
<feature type="domain" description="Aldehyde dehydrogenase" evidence="1">
    <location>
        <begin position="63"/>
        <end position="161"/>
    </location>
</feature>
<dbReference type="AlphaFoldDB" id="A0A0L0DVU2"/>
<dbReference type="OrthoDB" id="310895at2759"/>
<evidence type="ECO:0000313" key="3">
    <source>
        <dbReference type="Proteomes" id="UP000054408"/>
    </source>
</evidence>
<protein>
    <submittedName>
        <fullName evidence="2">Aldehyde dehydrogenase</fullName>
    </submittedName>
</protein>
<gene>
    <name evidence="2" type="ORF">AMSG_02311</name>
</gene>
<name>A0A0L0DVU2_THETB</name>
<dbReference type="PANTHER" id="PTHR11699">
    <property type="entry name" value="ALDEHYDE DEHYDROGENASE-RELATED"/>
    <property type="match status" value="1"/>
</dbReference>
<dbReference type="Pfam" id="PF00171">
    <property type="entry name" value="Aldedh"/>
    <property type="match status" value="1"/>
</dbReference>
<accession>A0A0L0DVU2</accession>
<dbReference type="InterPro" id="IPR016161">
    <property type="entry name" value="Ald_DH/histidinol_DH"/>
</dbReference>
<dbReference type="InterPro" id="IPR016162">
    <property type="entry name" value="Ald_DH_N"/>
</dbReference>
<reference evidence="2 3" key="1">
    <citation type="submission" date="2010-05" db="EMBL/GenBank/DDBJ databases">
        <title>The Genome Sequence of Thecamonas trahens ATCC 50062.</title>
        <authorList>
            <consortium name="The Broad Institute Genome Sequencing Platform"/>
            <person name="Russ C."/>
            <person name="Cuomo C."/>
            <person name="Shea T."/>
            <person name="Young S.K."/>
            <person name="Zeng Q."/>
            <person name="Koehrsen M."/>
            <person name="Haas B."/>
            <person name="Borodovsky M."/>
            <person name="Guigo R."/>
            <person name="Alvarado L."/>
            <person name="Berlin A."/>
            <person name="Bochicchio J."/>
            <person name="Borenstein D."/>
            <person name="Chapman S."/>
            <person name="Chen Z."/>
            <person name="Freedman E."/>
            <person name="Gellesch M."/>
            <person name="Goldberg J."/>
            <person name="Griggs A."/>
            <person name="Gujja S."/>
            <person name="Heilman E."/>
            <person name="Heiman D."/>
            <person name="Hepburn T."/>
            <person name="Howarth C."/>
            <person name="Jen D."/>
            <person name="Larson L."/>
            <person name="Mehta T."/>
            <person name="Park D."/>
            <person name="Pearson M."/>
            <person name="Roberts A."/>
            <person name="Saif S."/>
            <person name="Shenoy N."/>
            <person name="Sisk P."/>
            <person name="Stolte C."/>
            <person name="Sykes S."/>
            <person name="Thomson T."/>
            <person name="Walk T."/>
            <person name="White J."/>
            <person name="Yandava C."/>
            <person name="Burger G."/>
            <person name="Gray M.W."/>
            <person name="Holland P.W.H."/>
            <person name="King N."/>
            <person name="Lang F.B.F."/>
            <person name="Roger A.J."/>
            <person name="Ruiz-Trillo I."/>
            <person name="Lander E."/>
            <person name="Nusbaum C."/>
        </authorList>
    </citation>
    <scope>NUCLEOTIDE SEQUENCE [LARGE SCALE GENOMIC DNA]</scope>
    <source>
        <strain evidence="2 3">ATCC 50062</strain>
    </source>
</reference>
<evidence type="ECO:0000313" key="2">
    <source>
        <dbReference type="EMBL" id="KNC56340.1"/>
    </source>
</evidence>
<dbReference type="STRING" id="461836.A0A0L0DVU2"/>
<organism evidence="2 3">
    <name type="scientific">Thecamonas trahens ATCC 50062</name>
    <dbReference type="NCBI Taxonomy" id="461836"/>
    <lineage>
        <taxon>Eukaryota</taxon>
        <taxon>Apusozoa</taxon>
        <taxon>Apusomonadida</taxon>
        <taxon>Apusomonadidae</taxon>
        <taxon>Thecamonas</taxon>
    </lineage>
</organism>
<dbReference type="Proteomes" id="UP000054408">
    <property type="component" value="Unassembled WGS sequence"/>
</dbReference>
<dbReference type="Gene3D" id="3.40.605.10">
    <property type="entry name" value="Aldehyde Dehydrogenase, Chain A, domain 1"/>
    <property type="match status" value="1"/>
</dbReference>
<sequence>MADNAANASSPPAAAAEVDYDKLTVKDIFENLTYGPAPESDAAFREWVDEHEGKFGLFINNEWVHPAGAKYRPSVCPATGEELCVTCDGTDADVDVAVSAARTAFESWSALEPHVRAKHLYSLARHVQKHARLLAVVEALDNGKSIRETRDADVPIMARHFYTTPDGRS</sequence>
<keyword evidence="3" id="KW-1185">Reference proteome</keyword>
<dbReference type="SUPFAM" id="SSF53720">
    <property type="entry name" value="ALDH-like"/>
    <property type="match status" value="1"/>
</dbReference>
<dbReference type="InterPro" id="IPR015590">
    <property type="entry name" value="Aldehyde_DH_dom"/>
</dbReference>
<proteinExistence type="predicted"/>
<dbReference type="GO" id="GO:0016491">
    <property type="term" value="F:oxidoreductase activity"/>
    <property type="evidence" value="ECO:0007669"/>
    <property type="project" value="InterPro"/>
</dbReference>
<dbReference type="RefSeq" id="XP_013760857.1">
    <property type="nucleotide sequence ID" value="XM_013905403.1"/>
</dbReference>
<dbReference type="GeneID" id="25561996"/>
<evidence type="ECO:0000259" key="1">
    <source>
        <dbReference type="Pfam" id="PF00171"/>
    </source>
</evidence>